<dbReference type="RefSeq" id="WP_183901461.1">
    <property type="nucleotide sequence ID" value="NZ_JACIDW010000013.1"/>
</dbReference>
<protein>
    <submittedName>
        <fullName evidence="1">Uncharacterized protein</fullName>
    </submittedName>
</protein>
<dbReference type="EMBL" id="JACIDW010000013">
    <property type="protein sequence ID" value="MBB3965947.1"/>
    <property type="molecule type" value="Genomic_DNA"/>
</dbReference>
<dbReference type="AlphaFoldDB" id="A0A7W6CW02"/>
<name>A0A7W6CW02_9HYPH</name>
<accession>A0A7W6CW02</accession>
<keyword evidence="2" id="KW-1185">Reference proteome</keyword>
<sequence>MANLFERLAAVSRQTAERVHGKAVRIYPISGDDPNARPRLSETEMPYDTSALFFENTMMESEARSQPLAGGSRLLGRSLQRTASIRLVDGMPLRTGFFVERLDDGEFFTIESFDPDGLGHVMAVVPSAKRPSSL</sequence>
<reference evidence="1 2" key="1">
    <citation type="submission" date="2020-08" db="EMBL/GenBank/DDBJ databases">
        <title>Genomic Encyclopedia of Type Strains, Phase IV (KMG-IV): sequencing the most valuable type-strain genomes for metagenomic binning, comparative biology and taxonomic classification.</title>
        <authorList>
            <person name="Goeker M."/>
        </authorList>
    </citation>
    <scope>NUCLEOTIDE SEQUENCE [LARGE SCALE GENOMIC DNA]</scope>
    <source>
        <strain evidence="1 2">DSM 26575</strain>
    </source>
</reference>
<evidence type="ECO:0000313" key="1">
    <source>
        <dbReference type="EMBL" id="MBB3965947.1"/>
    </source>
</evidence>
<dbReference type="Proteomes" id="UP000582090">
    <property type="component" value="Unassembled WGS sequence"/>
</dbReference>
<proteinExistence type="predicted"/>
<gene>
    <name evidence="1" type="ORF">GGQ67_003628</name>
</gene>
<organism evidence="1 2">
    <name type="scientific">Rhizobium metallidurans</name>
    <dbReference type="NCBI Taxonomy" id="1265931"/>
    <lineage>
        <taxon>Bacteria</taxon>
        <taxon>Pseudomonadati</taxon>
        <taxon>Pseudomonadota</taxon>
        <taxon>Alphaproteobacteria</taxon>
        <taxon>Hyphomicrobiales</taxon>
        <taxon>Rhizobiaceae</taxon>
        <taxon>Rhizobium/Agrobacterium group</taxon>
        <taxon>Rhizobium</taxon>
    </lineage>
</organism>
<evidence type="ECO:0000313" key="2">
    <source>
        <dbReference type="Proteomes" id="UP000582090"/>
    </source>
</evidence>
<comment type="caution">
    <text evidence="1">The sequence shown here is derived from an EMBL/GenBank/DDBJ whole genome shotgun (WGS) entry which is preliminary data.</text>
</comment>